<keyword evidence="8" id="KW-1185">Reference proteome</keyword>
<dbReference type="InterPro" id="IPR050109">
    <property type="entry name" value="HTH-type_TetR-like_transc_reg"/>
</dbReference>
<evidence type="ECO:0000256" key="5">
    <source>
        <dbReference type="SAM" id="MobiDB-lite"/>
    </source>
</evidence>
<dbReference type="InterPro" id="IPR009057">
    <property type="entry name" value="Homeodomain-like_sf"/>
</dbReference>
<dbReference type="PANTHER" id="PTHR30055:SF148">
    <property type="entry name" value="TETR-FAMILY TRANSCRIPTIONAL REGULATOR"/>
    <property type="match status" value="1"/>
</dbReference>
<dbReference type="PROSITE" id="PS50977">
    <property type="entry name" value="HTH_TETR_2"/>
    <property type="match status" value="1"/>
</dbReference>
<dbReference type="Gene3D" id="1.10.10.60">
    <property type="entry name" value="Homeodomain-like"/>
    <property type="match status" value="1"/>
</dbReference>
<protein>
    <submittedName>
        <fullName evidence="7">TetR family transcriptional regulator</fullName>
    </submittedName>
</protein>
<dbReference type="InterPro" id="IPR011075">
    <property type="entry name" value="TetR_C"/>
</dbReference>
<evidence type="ECO:0000313" key="8">
    <source>
        <dbReference type="Proteomes" id="UP001143474"/>
    </source>
</evidence>
<comment type="caution">
    <text evidence="7">The sequence shown here is derived from an EMBL/GenBank/DDBJ whole genome shotgun (WGS) entry which is preliminary data.</text>
</comment>
<proteinExistence type="predicted"/>
<feature type="region of interest" description="Disordered" evidence="5">
    <location>
        <begin position="1"/>
        <end position="23"/>
    </location>
</feature>
<dbReference type="EMBL" id="BSEV01000014">
    <property type="protein sequence ID" value="GLK12152.1"/>
    <property type="molecule type" value="Genomic_DNA"/>
</dbReference>
<evidence type="ECO:0000259" key="6">
    <source>
        <dbReference type="PROSITE" id="PS50977"/>
    </source>
</evidence>
<feature type="DNA-binding region" description="H-T-H motif" evidence="4">
    <location>
        <begin position="50"/>
        <end position="69"/>
    </location>
</feature>
<dbReference type="Gene3D" id="1.10.357.10">
    <property type="entry name" value="Tetracycline Repressor, domain 2"/>
    <property type="match status" value="1"/>
</dbReference>
<dbReference type="SUPFAM" id="SSF46689">
    <property type="entry name" value="Homeodomain-like"/>
    <property type="match status" value="1"/>
</dbReference>
<name>A0A9W6I4X2_9ACTN</name>
<keyword evidence="2 4" id="KW-0238">DNA-binding</keyword>
<keyword evidence="1" id="KW-0805">Transcription regulation</keyword>
<reference evidence="7" key="2">
    <citation type="submission" date="2023-01" db="EMBL/GenBank/DDBJ databases">
        <authorList>
            <person name="Sun Q."/>
            <person name="Evtushenko L."/>
        </authorList>
    </citation>
    <scope>NUCLEOTIDE SEQUENCE</scope>
    <source>
        <strain evidence="7">VKM Ac-2007</strain>
    </source>
</reference>
<evidence type="ECO:0000256" key="4">
    <source>
        <dbReference type="PROSITE-ProRule" id="PRU00335"/>
    </source>
</evidence>
<sequence>MPDRQPLKQLESTLSDEPIRRPGGRSARIRTAVLDATLAELADVGYDRLTVEAIAARSGVHKATLYRRWGGVDGLIADVLVRSAEQPWQVPDTGSLRDDLHAITRVIYMGFTDPEHGAVPRNLIVAALRSSQAARALTGFFETQHGLAAEVVTRAVRRGEAPEGTDAVDVVRTACAPLYYRLFVTGEPLEEVAAHRAAEAALAAAQAGAFVR</sequence>
<dbReference type="PANTHER" id="PTHR30055">
    <property type="entry name" value="HTH-TYPE TRANSCRIPTIONAL REGULATOR RUTR"/>
    <property type="match status" value="1"/>
</dbReference>
<dbReference type="InterPro" id="IPR001647">
    <property type="entry name" value="HTH_TetR"/>
</dbReference>
<dbReference type="GO" id="GO:0003700">
    <property type="term" value="F:DNA-binding transcription factor activity"/>
    <property type="evidence" value="ECO:0007669"/>
    <property type="project" value="TreeGrafter"/>
</dbReference>
<dbReference type="GO" id="GO:0000976">
    <property type="term" value="F:transcription cis-regulatory region binding"/>
    <property type="evidence" value="ECO:0007669"/>
    <property type="project" value="TreeGrafter"/>
</dbReference>
<dbReference type="Pfam" id="PF00440">
    <property type="entry name" value="TetR_N"/>
    <property type="match status" value="1"/>
</dbReference>
<evidence type="ECO:0000256" key="2">
    <source>
        <dbReference type="ARBA" id="ARBA00023125"/>
    </source>
</evidence>
<keyword evidence="3" id="KW-0804">Transcription</keyword>
<dbReference type="AlphaFoldDB" id="A0A9W6I4X2"/>
<dbReference type="Proteomes" id="UP001143474">
    <property type="component" value="Unassembled WGS sequence"/>
</dbReference>
<feature type="domain" description="HTH tetR-type" evidence="6">
    <location>
        <begin position="27"/>
        <end position="87"/>
    </location>
</feature>
<evidence type="ECO:0000256" key="3">
    <source>
        <dbReference type="ARBA" id="ARBA00023163"/>
    </source>
</evidence>
<gene>
    <name evidence="7" type="ORF">GCM10017600_55600</name>
</gene>
<dbReference type="Pfam" id="PF16859">
    <property type="entry name" value="TetR_C_11"/>
    <property type="match status" value="1"/>
</dbReference>
<organism evidence="7 8">
    <name type="scientific">Streptosporangium carneum</name>
    <dbReference type="NCBI Taxonomy" id="47481"/>
    <lineage>
        <taxon>Bacteria</taxon>
        <taxon>Bacillati</taxon>
        <taxon>Actinomycetota</taxon>
        <taxon>Actinomycetes</taxon>
        <taxon>Streptosporangiales</taxon>
        <taxon>Streptosporangiaceae</taxon>
        <taxon>Streptosporangium</taxon>
    </lineage>
</organism>
<evidence type="ECO:0000256" key="1">
    <source>
        <dbReference type="ARBA" id="ARBA00023015"/>
    </source>
</evidence>
<dbReference type="SUPFAM" id="SSF48498">
    <property type="entry name" value="Tetracyclin repressor-like, C-terminal domain"/>
    <property type="match status" value="1"/>
</dbReference>
<accession>A0A9W6I4X2</accession>
<reference evidence="7" key="1">
    <citation type="journal article" date="2014" name="Int. J. Syst. Evol. Microbiol.">
        <title>Complete genome sequence of Corynebacterium casei LMG S-19264T (=DSM 44701T), isolated from a smear-ripened cheese.</title>
        <authorList>
            <consortium name="US DOE Joint Genome Institute (JGI-PGF)"/>
            <person name="Walter F."/>
            <person name="Albersmeier A."/>
            <person name="Kalinowski J."/>
            <person name="Ruckert C."/>
        </authorList>
    </citation>
    <scope>NUCLEOTIDE SEQUENCE</scope>
    <source>
        <strain evidence="7">VKM Ac-2007</strain>
    </source>
</reference>
<evidence type="ECO:0000313" key="7">
    <source>
        <dbReference type="EMBL" id="GLK12152.1"/>
    </source>
</evidence>
<dbReference type="InterPro" id="IPR036271">
    <property type="entry name" value="Tet_transcr_reg_TetR-rel_C_sf"/>
</dbReference>